<dbReference type="Proteomes" id="UP000081671">
    <property type="component" value="Unplaced"/>
</dbReference>
<accession>A0A1S3ETS7</accession>
<feature type="compositionally biased region" description="Low complexity" evidence="1">
    <location>
        <begin position="1289"/>
        <end position="1302"/>
    </location>
</feature>
<protein>
    <submittedName>
        <fullName evidence="6">Treslin</fullName>
    </submittedName>
</protein>
<feature type="compositionally biased region" description="Low complexity" evidence="1">
    <location>
        <begin position="1019"/>
        <end position="1034"/>
    </location>
</feature>
<gene>
    <name evidence="6" type="primary">Ticrr</name>
</gene>
<feature type="region of interest" description="Disordered" evidence="1">
    <location>
        <begin position="874"/>
        <end position="903"/>
    </location>
</feature>
<dbReference type="KEGG" id="dord:105982303"/>
<feature type="region of interest" description="Disordered" evidence="1">
    <location>
        <begin position="1333"/>
        <end position="1364"/>
    </location>
</feature>
<feature type="compositionally biased region" description="Basic and acidic residues" evidence="1">
    <location>
        <begin position="1231"/>
        <end position="1240"/>
    </location>
</feature>
<dbReference type="GO" id="GO:0030174">
    <property type="term" value="P:regulation of DNA-templated DNA replication initiation"/>
    <property type="evidence" value="ECO:0007669"/>
    <property type="project" value="TreeGrafter"/>
</dbReference>
<dbReference type="FunCoup" id="A0A1S3ETS7">
    <property type="interactions" value="2824"/>
</dbReference>
<evidence type="ECO:0000313" key="6">
    <source>
        <dbReference type="RefSeq" id="XP_012867330.1"/>
    </source>
</evidence>
<feature type="region of interest" description="Disordered" evidence="1">
    <location>
        <begin position="974"/>
        <end position="1302"/>
    </location>
</feature>
<dbReference type="InParanoid" id="A0A1S3ETS7"/>
<dbReference type="CTD" id="90381"/>
<feature type="domain" description="Treslin STD" evidence="4">
    <location>
        <begin position="531"/>
        <end position="685"/>
    </location>
</feature>
<dbReference type="GO" id="GO:0005634">
    <property type="term" value="C:nucleus"/>
    <property type="evidence" value="ECO:0007669"/>
    <property type="project" value="InterPro"/>
</dbReference>
<dbReference type="GeneID" id="105982303"/>
<evidence type="ECO:0000259" key="4">
    <source>
        <dbReference type="Pfam" id="PF21855"/>
    </source>
</evidence>
<dbReference type="Pfam" id="PF15292">
    <property type="entry name" value="Treslin_M"/>
    <property type="match status" value="1"/>
</dbReference>
<feature type="region of interest" description="Disordered" evidence="1">
    <location>
        <begin position="434"/>
        <end position="457"/>
    </location>
</feature>
<feature type="compositionally biased region" description="Pro residues" evidence="1">
    <location>
        <begin position="1130"/>
        <end position="1140"/>
    </location>
</feature>
<name>A0A1S3ETS7_DIPOR</name>
<keyword evidence="5" id="KW-1185">Reference proteome</keyword>
<reference evidence="6" key="1">
    <citation type="submission" date="2025-08" db="UniProtKB">
        <authorList>
            <consortium name="RefSeq"/>
        </authorList>
    </citation>
    <scope>IDENTIFICATION</scope>
    <source>
        <tissue evidence="6">Kidney</tissue>
    </source>
</reference>
<feature type="region of interest" description="Disordered" evidence="1">
    <location>
        <begin position="766"/>
        <end position="789"/>
    </location>
</feature>
<dbReference type="Pfam" id="PF21854">
    <property type="entry name" value="Treslin_N"/>
    <property type="match status" value="1"/>
</dbReference>
<feature type="region of interest" description="Disordered" evidence="1">
    <location>
        <begin position="1545"/>
        <end position="1598"/>
    </location>
</feature>
<dbReference type="GO" id="GO:0006260">
    <property type="term" value="P:DNA replication"/>
    <property type="evidence" value="ECO:0007669"/>
    <property type="project" value="InterPro"/>
</dbReference>
<feature type="compositionally biased region" description="Low complexity" evidence="1">
    <location>
        <begin position="1503"/>
        <end position="1514"/>
    </location>
</feature>
<dbReference type="OrthoDB" id="5812172at2759"/>
<feature type="region of interest" description="Disordered" evidence="1">
    <location>
        <begin position="705"/>
        <end position="750"/>
    </location>
</feature>
<dbReference type="InterPro" id="IPR032746">
    <property type="entry name" value="Treslin_M"/>
</dbReference>
<evidence type="ECO:0000256" key="1">
    <source>
        <dbReference type="SAM" id="MobiDB-lite"/>
    </source>
</evidence>
<evidence type="ECO:0000259" key="3">
    <source>
        <dbReference type="Pfam" id="PF21854"/>
    </source>
</evidence>
<dbReference type="GO" id="GO:0010212">
    <property type="term" value="P:response to ionizing radiation"/>
    <property type="evidence" value="ECO:0007669"/>
    <property type="project" value="InterPro"/>
</dbReference>
<feature type="region of interest" description="Disordered" evidence="1">
    <location>
        <begin position="480"/>
        <end position="512"/>
    </location>
</feature>
<dbReference type="GO" id="GO:0007095">
    <property type="term" value="P:mitotic G2 DNA damage checkpoint signaling"/>
    <property type="evidence" value="ECO:0007669"/>
    <property type="project" value="TreeGrafter"/>
</dbReference>
<proteinExistence type="predicted"/>
<feature type="compositionally biased region" description="Basic and acidic residues" evidence="1">
    <location>
        <begin position="892"/>
        <end position="902"/>
    </location>
</feature>
<feature type="compositionally biased region" description="Polar residues" evidence="1">
    <location>
        <begin position="705"/>
        <end position="714"/>
    </location>
</feature>
<dbReference type="GO" id="GO:0033314">
    <property type="term" value="P:mitotic DNA replication checkpoint signaling"/>
    <property type="evidence" value="ECO:0007669"/>
    <property type="project" value="InterPro"/>
</dbReference>
<organism evidence="5 6">
    <name type="scientific">Dipodomys ordii</name>
    <name type="common">Ord's kangaroo rat</name>
    <dbReference type="NCBI Taxonomy" id="10020"/>
    <lineage>
        <taxon>Eukaryota</taxon>
        <taxon>Metazoa</taxon>
        <taxon>Chordata</taxon>
        <taxon>Craniata</taxon>
        <taxon>Vertebrata</taxon>
        <taxon>Euteleostomi</taxon>
        <taxon>Mammalia</taxon>
        <taxon>Eutheria</taxon>
        <taxon>Euarchontoglires</taxon>
        <taxon>Glires</taxon>
        <taxon>Rodentia</taxon>
        <taxon>Castorimorpha</taxon>
        <taxon>Heteromyidae</taxon>
        <taxon>Dipodomyinae</taxon>
        <taxon>Dipodomys</taxon>
    </lineage>
</organism>
<feature type="compositionally biased region" description="Low complexity" evidence="1">
    <location>
        <begin position="1043"/>
        <end position="1062"/>
    </location>
</feature>
<feature type="compositionally biased region" description="Pro residues" evidence="1">
    <location>
        <begin position="1177"/>
        <end position="1188"/>
    </location>
</feature>
<dbReference type="Pfam" id="PF21855">
    <property type="entry name" value="Treslin_STD"/>
    <property type="match status" value="1"/>
</dbReference>
<feature type="region of interest" description="Disordered" evidence="1">
    <location>
        <begin position="1385"/>
        <end position="1527"/>
    </location>
</feature>
<feature type="domain" description="Treslin M" evidence="2">
    <location>
        <begin position="169"/>
        <end position="312"/>
    </location>
</feature>
<feature type="compositionally biased region" description="Basic residues" evidence="1">
    <location>
        <begin position="738"/>
        <end position="750"/>
    </location>
</feature>
<dbReference type="GO" id="GO:0003682">
    <property type="term" value="F:chromatin binding"/>
    <property type="evidence" value="ECO:0007669"/>
    <property type="project" value="TreeGrafter"/>
</dbReference>
<dbReference type="InterPro" id="IPR026153">
    <property type="entry name" value="Treslin"/>
</dbReference>
<evidence type="ECO:0000313" key="5">
    <source>
        <dbReference type="Proteomes" id="UP000081671"/>
    </source>
</evidence>
<dbReference type="PANTHER" id="PTHR21556">
    <property type="entry name" value="TRESLIN"/>
    <property type="match status" value="1"/>
</dbReference>
<feature type="domain" description="Treslin N-terminal" evidence="3">
    <location>
        <begin position="52"/>
        <end position="90"/>
    </location>
</feature>
<evidence type="ECO:0000259" key="2">
    <source>
        <dbReference type="Pfam" id="PF15292"/>
    </source>
</evidence>
<dbReference type="InterPro" id="IPR053920">
    <property type="entry name" value="Treslin_STD"/>
</dbReference>
<dbReference type="PANTHER" id="PTHR21556:SF2">
    <property type="entry name" value="TRESLIN"/>
    <property type="match status" value="1"/>
</dbReference>
<dbReference type="RefSeq" id="XP_012867330.1">
    <property type="nucleotide sequence ID" value="XM_013011876.1"/>
</dbReference>
<dbReference type="InterPro" id="IPR053919">
    <property type="entry name" value="Treslin_N"/>
</dbReference>
<sequence>MGVPTLRTCGRQPIGAELGEGAPPIAAALAERGSFSSRARRGSSEWRRSSRTRSRRELLQFAVGCEAQAPRAPPTPGQLTEKLLPRRIREAMAARSVTLYWVDTTEPAQLWDSPDHDGYWTVCELLHHGGGAVLPSEIFSQGFGRPGEANLEHEGKLSGTPHLSPWILALPADATLNSLLYNSPEYKASFPRIEGTLFLPVKGRETEEALEVILEPLAMHQRHFQKPVSIFLKDSVVQWSLPVGGSLGTDCWMLQCPEEGRSAQRLVLQQLADTLMAQGLHLVVNVDPGEGWPPVSGVISPLSAWAMILTVFRTKVAEMPRRGLQTVAAEGTQDTDTLFSDVVDGVLSQLPDSFGDPASCAPVPEWAQQELRHSAPWSPAMVEKWFPFSNISGASSDLMESYWLLQAASAGAEASSGMESEVTRDLSELYHSKLSQESTLVNPEDRRKKRGVPRTPVRQKMNTMCRSLKMLNVARLNVKAQKSNPDGSPDVAGEKGTQKTAKTVGGRTANRLEDRGRALRSCKLKDFKTEEELLSYLRENYQKAVATEETGLYSCAQSMLSTIKAFLKSKGTKEFEETCLNHIKSNLLGTSKSLLQNLEKKLNNEDKVRECQLQVFLRLEMCLQCPSFLECSDEMEQVVEAEMTDLLRLLCRVEDSAYLSEFLEEILELYINSIPKTLGKLYDNLAFQIPQKLAAVLPADFFSDDSVTQESKSPPTLEPAGPGSGGAESDPLEELRTRSAKKRRKNTLIRHKSLAEVSQNLRQIEIPKVPRRATKTASSQPAPPPPVKDAAVQEVTKVRRNLFNQEMLSPSKRSLKRGLPRSHSVSAVEGLEHQPQGFKKTRSTASQGYHRLLTKRVAETPVHKQTSRRLLHRQLKGRSSDPGPAVDVVEESPEKGEGEAILRRSPRIKSLTFGRAHSSSFYSVSQPKSRSVQRVCSFQQDTSDQREKSPVQYFQSPKKLLFGALCGVVSPAERGAAPVQKHSRGALGSEVPAAYQTPKKNCMPSPTFPKTTPKKRPGSPRTPFRTPTRPQSRPARQTPAKPAPVQASSQGSSSPGTPGVPQERPSVAAGTSPPLGTKTPRTPCRPAAPAPGPVLDEEWPHLVTPSPEDLAPSPTQPRCAGPSTVELTPRTPPRAEPPPWDLAHNLTVTPRTRLPSPGSAMRSTPTRSPPGELGWGDPPPDPSTPPRASPLRPDAGTRGRRPSDLQSGLSAGSAAPVLSPAIRTSCGEAPSPERRGHPGTDLESGSPVSSVFPARDTEYLTLLEEAEGGGWSPEGEPPAPECDPRVPVPSWEPSTPELLLPTLGRSADPVQCQLAADRTFEVELEVQAGGLPRLRIRKKPEGAEEGDPECSPRPGPPQDACCPLPAHSTPGKAGAQTFICQACTPSRGPPGTHSPPTANAGVPWTPSPKQSGKTTPDAIQAWPRRKRAVDCGTWPGPEDGELDGVSRLLDLTPPRAASEDTWPWAPRGPKRAREARGEDAGSPGWAVPTDDDEVFVSGEWAPGLQGLSEGSSGSRAPAHVWPLLGATPPGWSSLSASSLQALTQSPLLFQARTPSSQGRDPRGAAGAHPSAPDESPFSRALPQRRPFSRTYTRKKLIS</sequence>